<accession>A0ABP6ZS75</accession>
<gene>
    <name evidence="3" type="primary">eccE</name>
    <name evidence="3" type="ORF">GCM10022223_39050</name>
</gene>
<dbReference type="Proteomes" id="UP001501074">
    <property type="component" value="Unassembled WGS sequence"/>
</dbReference>
<organism evidence="3 4">
    <name type="scientific">Kineosporia mesophila</name>
    <dbReference type="NCBI Taxonomy" id="566012"/>
    <lineage>
        <taxon>Bacteria</taxon>
        <taxon>Bacillati</taxon>
        <taxon>Actinomycetota</taxon>
        <taxon>Actinomycetes</taxon>
        <taxon>Kineosporiales</taxon>
        <taxon>Kineosporiaceae</taxon>
        <taxon>Kineosporia</taxon>
    </lineage>
</organism>
<evidence type="ECO:0000313" key="3">
    <source>
        <dbReference type="EMBL" id="GAA3618462.1"/>
    </source>
</evidence>
<feature type="transmembrane region" description="Helical" evidence="1">
    <location>
        <begin position="51"/>
        <end position="67"/>
    </location>
</feature>
<evidence type="ECO:0000259" key="2">
    <source>
        <dbReference type="Pfam" id="PF11203"/>
    </source>
</evidence>
<reference evidence="4" key="1">
    <citation type="journal article" date="2019" name="Int. J. Syst. Evol. Microbiol.">
        <title>The Global Catalogue of Microorganisms (GCM) 10K type strain sequencing project: providing services to taxonomists for standard genome sequencing and annotation.</title>
        <authorList>
            <consortium name="The Broad Institute Genomics Platform"/>
            <consortium name="The Broad Institute Genome Sequencing Center for Infectious Disease"/>
            <person name="Wu L."/>
            <person name="Ma J."/>
        </authorList>
    </citation>
    <scope>NUCLEOTIDE SEQUENCE [LARGE SCALE GENOMIC DNA]</scope>
    <source>
        <strain evidence="4">JCM 16902</strain>
    </source>
</reference>
<dbReference type="EMBL" id="BAAAZO010000006">
    <property type="protein sequence ID" value="GAA3618462.1"/>
    <property type="molecule type" value="Genomic_DNA"/>
</dbReference>
<keyword evidence="1" id="KW-1133">Transmembrane helix</keyword>
<keyword evidence="4" id="KW-1185">Reference proteome</keyword>
<dbReference type="InterPro" id="IPR050051">
    <property type="entry name" value="EccE_dom"/>
</dbReference>
<protein>
    <submittedName>
        <fullName evidence="3">Type VII secretion protein EccE</fullName>
    </submittedName>
</protein>
<feature type="domain" description="Type VII secretion system protein EccE" evidence="2">
    <location>
        <begin position="201"/>
        <end position="293"/>
    </location>
</feature>
<proteinExistence type="predicted"/>
<dbReference type="Pfam" id="PF11203">
    <property type="entry name" value="EccE"/>
    <property type="match status" value="1"/>
</dbReference>
<sequence>MPSEQPQDAVLEGLPLHNRPHRVGRLHLAQLLVLEVVLIGVAAAYGLGPMPMAGVAVAGLAVVLLTFRRQQRRWAAEWQMLSWGLKRRIRGRSPKHPDPRVTALRAVAPGLDVAPGETADGLPVGIAGDRAGWFVVLECVGSSEHLADTVPGPPLDRMAQLVAESDIPGVRVQVVTRTVPSSVGAARAQALGAPEFGPTARQVTTWVAVRLDATALAEQARSAEVSPPDVLLTLVRRIESLLKRTTRVSWRVLDTEGVVEALTRSCGVDGAIEPVEDWERLRTGRLNHVTFWVRSWPAEGEPRLLLDALALVPAAFTNVSILLEPGPKTTRMRCLVRISAEITEFESVVDTVYQVSDQLQAELQRLDAEQGPAAYASAPSGGGIG</sequence>
<comment type="caution">
    <text evidence="3">The sequence shown here is derived from an EMBL/GenBank/DDBJ whole genome shotgun (WGS) entry which is preliminary data.</text>
</comment>
<evidence type="ECO:0000256" key="1">
    <source>
        <dbReference type="SAM" id="Phobius"/>
    </source>
</evidence>
<keyword evidence="1" id="KW-0472">Membrane</keyword>
<name>A0ABP6ZS75_9ACTN</name>
<keyword evidence="1" id="KW-0812">Transmembrane</keyword>
<evidence type="ECO:0000313" key="4">
    <source>
        <dbReference type="Proteomes" id="UP001501074"/>
    </source>
</evidence>